<keyword evidence="2" id="KW-1185">Reference proteome</keyword>
<dbReference type="KEGG" id="dol:Dole_3130"/>
<dbReference type="Proteomes" id="UP000008561">
    <property type="component" value="Chromosome"/>
</dbReference>
<dbReference type="SUPFAM" id="SSF53300">
    <property type="entry name" value="vWA-like"/>
    <property type="match status" value="1"/>
</dbReference>
<dbReference type="EMBL" id="CP000859">
    <property type="protein sequence ID" value="ABW68933.1"/>
    <property type="molecule type" value="Genomic_DNA"/>
</dbReference>
<proteinExistence type="predicted"/>
<sequence length="482" mass="55004">MVEVAAHPRANHLLDTVLRFADCCRASELFVSTAEILDTVNQLCLIDLLEESAFKTLLNANFVKSQRDQPKFEALYQLFFHDLAMSPADADVPPDADAAGTQNILNELQDQYRNSQADSNTEDPVIAALMDFLAGRPQPWLNLLRDLNNADQETRQIPLRSNLGELAQRLNILLKINQLRARSRELAETRLADDPVTRRAVENHFQSLLDRADDLFRHEPQPDNVGLREVDSAERPFQNIGETPLANLSPAEIDAIRDIIDRLVNKLKDVASRRQAARRRGALDVSTTLRRANRYQGVPMSLVFKTHPPRKSKIVTLCDVSGSVWSTARFMLSVLYALQDCFSGVKSYVFVAGVADVSDLFQAHDINTAIEKIFSDNHLATEVPTDYGESFLRFRESHLHELTRRTTMIIIGDGRSNYMNPRVDVLNELRKKCRRIIWLNPEPLVFWDNGDSDMRLFRKYCHEIRPCRNLNQLWAFVEDLVL</sequence>
<evidence type="ECO:0000313" key="2">
    <source>
        <dbReference type="Proteomes" id="UP000008561"/>
    </source>
</evidence>
<dbReference type="InterPro" id="IPR008912">
    <property type="entry name" value="Uncharacterised_CoxE"/>
</dbReference>
<dbReference type="PANTHER" id="PTHR39338">
    <property type="entry name" value="BLL5662 PROTEIN-RELATED"/>
    <property type="match status" value="1"/>
</dbReference>
<organism evidence="1 2">
    <name type="scientific">Desulfosudis oleivorans (strain DSM 6200 / JCM 39069 / Hxd3)</name>
    <name type="common">Desulfococcus oleovorans</name>
    <dbReference type="NCBI Taxonomy" id="96561"/>
    <lineage>
        <taxon>Bacteria</taxon>
        <taxon>Pseudomonadati</taxon>
        <taxon>Thermodesulfobacteriota</taxon>
        <taxon>Desulfobacteria</taxon>
        <taxon>Desulfobacterales</taxon>
        <taxon>Desulfosudaceae</taxon>
        <taxon>Desulfosudis</taxon>
    </lineage>
</organism>
<gene>
    <name evidence="1" type="ordered locus">Dole_3130</name>
</gene>
<dbReference type="HOGENOM" id="CLU_042261_2_0_7"/>
<accession>A8ZZR1</accession>
<dbReference type="AlphaFoldDB" id="A8ZZR1"/>
<dbReference type="RefSeq" id="WP_012176543.1">
    <property type="nucleotide sequence ID" value="NC_009943.1"/>
</dbReference>
<dbReference type="PANTHER" id="PTHR39338:SF5">
    <property type="entry name" value="BLR6139 PROTEIN"/>
    <property type="match status" value="1"/>
</dbReference>
<dbReference type="eggNOG" id="COG3552">
    <property type="taxonomic scope" value="Bacteria"/>
</dbReference>
<reference evidence="1 2" key="1">
    <citation type="submission" date="2007-10" db="EMBL/GenBank/DDBJ databases">
        <title>Complete sequence of Desulfococcus oleovorans Hxd3.</title>
        <authorList>
            <consortium name="US DOE Joint Genome Institute"/>
            <person name="Copeland A."/>
            <person name="Lucas S."/>
            <person name="Lapidus A."/>
            <person name="Barry K."/>
            <person name="Glavina del Rio T."/>
            <person name="Dalin E."/>
            <person name="Tice H."/>
            <person name="Pitluck S."/>
            <person name="Kiss H."/>
            <person name="Brettin T."/>
            <person name="Bruce D."/>
            <person name="Detter J.C."/>
            <person name="Han C."/>
            <person name="Schmutz J."/>
            <person name="Larimer F."/>
            <person name="Land M."/>
            <person name="Hauser L."/>
            <person name="Kyrpides N."/>
            <person name="Kim E."/>
            <person name="Wawrik B."/>
            <person name="Richardson P."/>
        </authorList>
    </citation>
    <scope>NUCLEOTIDE SEQUENCE [LARGE SCALE GENOMIC DNA]</scope>
    <source>
        <strain evidence="2">DSM 6200 / JCM 39069 / Hxd3</strain>
    </source>
</reference>
<evidence type="ECO:0000313" key="1">
    <source>
        <dbReference type="EMBL" id="ABW68933.1"/>
    </source>
</evidence>
<dbReference type="InterPro" id="IPR036465">
    <property type="entry name" value="vWFA_dom_sf"/>
</dbReference>
<dbReference type="STRING" id="96561.Dole_3130"/>
<dbReference type="Pfam" id="PF05762">
    <property type="entry name" value="VWA_CoxE"/>
    <property type="match status" value="1"/>
</dbReference>
<name>A8ZZR1_DESOH</name>
<protein>
    <submittedName>
        <fullName evidence="1">VWA containing CoxE family protein</fullName>
    </submittedName>
</protein>